<dbReference type="GeneID" id="62763183"/>
<organism evidence="1 2">
    <name type="scientific">Fusobacterium mortiferum ATCC 9817</name>
    <dbReference type="NCBI Taxonomy" id="469616"/>
    <lineage>
        <taxon>Bacteria</taxon>
        <taxon>Fusobacteriati</taxon>
        <taxon>Fusobacteriota</taxon>
        <taxon>Fusobacteriia</taxon>
        <taxon>Fusobacteriales</taxon>
        <taxon>Fusobacteriaceae</taxon>
        <taxon>Fusobacterium</taxon>
    </lineage>
</organism>
<evidence type="ECO:0000313" key="1">
    <source>
        <dbReference type="EMBL" id="AVQ18773.1"/>
    </source>
</evidence>
<accession>A0ABM6TVX8</accession>
<name>A0ABM6TVX8_FUSMR</name>
<dbReference type="EMBL" id="CP028102">
    <property type="protein sequence ID" value="AVQ18773.1"/>
    <property type="molecule type" value="Genomic_DNA"/>
</dbReference>
<evidence type="ECO:0000313" key="2">
    <source>
        <dbReference type="Proteomes" id="UP000240258"/>
    </source>
</evidence>
<protein>
    <submittedName>
        <fullName evidence="1">Uncharacterized protein</fullName>
    </submittedName>
</protein>
<sequence length="94" mass="11233">MEGGIFIKLKIISQEVDSKIIKDDIIDVDEIVDKYTYILGNFRIVGEKEKRFSKKNKDLETLATWYINIFLNKYNRGKQPKRKFLKFEVENEKN</sequence>
<proteinExistence type="predicted"/>
<dbReference type="Proteomes" id="UP000240258">
    <property type="component" value="Chromosome"/>
</dbReference>
<reference evidence="2" key="1">
    <citation type="journal article" date="2018" name="MSphere">
        <title>Fusobacterium Genomics Using MinION and Illumina Sequencing Enables Genome Completion and Correction.</title>
        <authorList>
            <person name="Todd S.M."/>
            <person name="Settlage R.E."/>
            <person name="Lahmers K.K."/>
            <person name="Slade D.J."/>
        </authorList>
    </citation>
    <scope>NUCLEOTIDE SEQUENCE [LARGE SCALE GENOMIC DNA]</scope>
    <source>
        <strain evidence="2">ATCC 9817</strain>
    </source>
</reference>
<dbReference type="RefSeq" id="WP_005884268.1">
    <property type="nucleotide sequence ID" value="NZ_CP028102.1"/>
</dbReference>
<gene>
    <name evidence="1" type="ORF">C4N19_06575</name>
</gene>
<keyword evidence="2" id="KW-1185">Reference proteome</keyword>